<protein>
    <recommendedName>
        <fullName evidence="4">Transmembrane protein</fullName>
    </recommendedName>
</protein>
<evidence type="ECO:0000313" key="3">
    <source>
        <dbReference type="Proteomes" id="UP000689195"/>
    </source>
</evidence>
<dbReference type="CDD" id="cd00064">
    <property type="entry name" value="FU"/>
    <property type="match status" value="1"/>
</dbReference>
<dbReference type="PANTHER" id="PTHR38934">
    <property type="entry name" value="HYPHALLY REGULATED CELL WALL PROTEIN 1"/>
    <property type="match status" value="1"/>
</dbReference>
<dbReference type="PANTHER" id="PTHR38934:SF6">
    <property type="entry name" value="CHROMOSOME UNDETERMINED SCAFFOLD_176, WHOLE GENOME SHOTGUN SEQUENCE"/>
    <property type="match status" value="1"/>
</dbReference>
<organism evidence="2 3">
    <name type="scientific">Paramecium pentaurelia</name>
    <dbReference type="NCBI Taxonomy" id="43138"/>
    <lineage>
        <taxon>Eukaryota</taxon>
        <taxon>Sar</taxon>
        <taxon>Alveolata</taxon>
        <taxon>Ciliophora</taxon>
        <taxon>Intramacronucleata</taxon>
        <taxon>Oligohymenophorea</taxon>
        <taxon>Peniculida</taxon>
        <taxon>Parameciidae</taxon>
        <taxon>Paramecium</taxon>
    </lineage>
</organism>
<name>A0A8S1WJ31_9CILI</name>
<dbReference type="Proteomes" id="UP000689195">
    <property type="component" value="Unassembled WGS sequence"/>
</dbReference>
<sequence length="535" mass="62281">MIVSALKCYPSCKQCTGLKFNQCISCFYGLPTNNICPSCPDNQYYIKDQGCRNICDILVPLYTNGFCQSYPVYLFEDELARHEQIQWFIIYDQLHVDTSPTIINGGFYGIFKFNSGIYRYYKSLSTYSDSIYLVGFKITVVTLNNIPLNCGIQFLINNTYFASIFRNVSGIQTHNIKIYLNKQDRSYLNYPSNTIYELITYVDLPKQPFLFSAIGNYTDNTAGWGLYSVSFTSGFFPQGCYLCEVSLKCKICQPGYYMYKNNTCIRNCLERYQKLNGSQCFDFDDETPYSQYLAQDFLDEAHDPEQYTKYTLISQNGTNFLKGSDIYYTYIEFNWSSNFNRIFGGPLIWAQAKFQRIHNVEYPHHGITIAFLYFMDQNFLQMVNSFIQLTTIHQLLNKTKILLIHILLVGQNMTEYMKEQTTIQIHQQQVGNALDQIMNQLKLIVDFIIIMSLFINANLIVYNAQMKLHVHNGVVIMMQILQNFHKKSVKLINIMIQIIIGVWIVQYLVQNVHLKQIVKHANLLIHKLNQDVFVN</sequence>
<evidence type="ECO:0000313" key="2">
    <source>
        <dbReference type="EMBL" id="CAD8189433.1"/>
    </source>
</evidence>
<evidence type="ECO:0000256" key="1">
    <source>
        <dbReference type="SAM" id="Phobius"/>
    </source>
</evidence>
<dbReference type="InterPro" id="IPR006212">
    <property type="entry name" value="Furin_repeat"/>
</dbReference>
<feature type="transmembrane region" description="Helical" evidence="1">
    <location>
        <begin position="491"/>
        <end position="509"/>
    </location>
</feature>
<feature type="transmembrane region" description="Helical" evidence="1">
    <location>
        <begin position="443"/>
        <end position="462"/>
    </location>
</feature>
<comment type="caution">
    <text evidence="2">The sequence shown here is derived from an EMBL/GenBank/DDBJ whole genome shotgun (WGS) entry which is preliminary data.</text>
</comment>
<dbReference type="AlphaFoldDB" id="A0A8S1WJ31"/>
<accession>A0A8S1WJ31</accession>
<keyword evidence="3" id="KW-1185">Reference proteome</keyword>
<proteinExistence type="predicted"/>
<dbReference type="OrthoDB" id="320288at2759"/>
<keyword evidence="1" id="KW-1133">Transmembrane helix</keyword>
<keyword evidence="1" id="KW-0812">Transmembrane</keyword>
<dbReference type="EMBL" id="CAJJDO010000094">
    <property type="protein sequence ID" value="CAD8189433.1"/>
    <property type="molecule type" value="Genomic_DNA"/>
</dbReference>
<reference evidence="2" key="1">
    <citation type="submission" date="2021-01" db="EMBL/GenBank/DDBJ databases">
        <authorList>
            <consortium name="Genoscope - CEA"/>
            <person name="William W."/>
        </authorList>
    </citation>
    <scope>NUCLEOTIDE SEQUENCE</scope>
</reference>
<keyword evidence="1" id="KW-0472">Membrane</keyword>
<evidence type="ECO:0008006" key="4">
    <source>
        <dbReference type="Google" id="ProtNLM"/>
    </source>
</evidence>
<gene>
    <name evidence="2" type="ORF">PPENT_87.1.T0940023</name>
</gene>